<feature type="transmembrane region" description="Helical" evidence="7">
    <location>
        <begin position="145"/>
        <end position="164"/>
    </location>
</feature>
<evidence type="ECO:0000256" key="4">
    <source>
        <dbReference type="ARBA" id="ARBA00022692"/>
    </source>
</evidence>
<feature type="transmembrane region" description="Helical" evidence="7">
    <location>
        <begin position="437"/>
        <end position="459"/>
    </location>
</feature>
<feature type="transmembrane region" description="Helical" evidence="7">
    <location>
        <begin position="77"/>
        <end position="100"/>
    </location>
</feature>
<evidence type="ECO:0000256" key="6">
    <source>
        <dbReference type="ARBA" id="ARBA00023136"/>
    </source>
</evidence>
<dbReference type="PANTHER" id="PTHR30250:SF10">
    <property type="entry name" value="LIPOPOLYSACCHARIDE BIOSYNTHESIS PROTEIN WZXC"/>
    <property type="match status" value="1"/>
</dbReference>
<keyword evidence="5 7" id="KW-1133">Transmembrane helix</keyword>
<feature type="transmembrane region" description="Helical" evidence="7">
    <location>
        <begin position="170"/>
        <end position="188"/>
    </location>
</feature>
<feature type="transmembrane region" description="Helical" evidence="7">
    <location>
        <begin position="364"/>
        <end position="392"/>
    </location>
</feature>
<feature type="transmembrane region" description="Helical" evidence="7">
    <location>
        <begin position="112"/>
        <end position="133"/>
    </location>
</feature>
<keyword evidence="9" id="KW-1185">Reference proteome</keyword>
<dbReference type="Pfam" id="PF13440">
    <property type="entry name" value="Polysacc_synt_3"/>
    <property type="match status" value="1"/>
</dbReference>
<evidence type="ECO:0000256" key="5">
    <source>
        <dbReference type="ARBA" id="ARBA00022989"/>
    </source>
</evidence>
<proteinExistence type="inferred from homology"/>
<organism evidence="8 9">
    <name type="scientific">Marinobacter albus</name>
    <dbReference type="NCBI Taxonomy" id="3030833"/>
    <lineage>
        <taxon>Bacteria</taxon>
        <taxon>Pseudomonadati</taxon>
        <taxon>Pseudomonadota</taxon>
        <taxon>Gammaproteobacteria</taxon>
        <taxon>Pseudomonadales</taxon>
        <taxon>Marinobacteraceae</taxon>
        <taxon>Marinobacter</taxon>
    </lineage>
</organism>
<accession>A0ABT7HA79</accession>
<feature type="transmembrane region" description="Helical" evidence="7">
    <location>
        <begin position="41"/>
        <end position="65"/>
    </location>
</feature>
<evidence type="ECO:0000313" key="9">
    <source>
        <dbReference type="Proteomes" id="UP001223547"/>
    </source>
</evidence>
<name>A0ABT7HA79_9GAMM</name>
<feature type="transmembrane region" description="Helical" evidence="7">
    <location>
        <begin position="320"/>
        <end position="343"/>
    </location>
</feature>
<feature type="transmembrane region" description="Helical" evidence="7">
    <location>
        <begin position="288"/>
        <end position="308"/>
    </location>
</feature>
<comment type="subcellular location">
    <subcellularLocation>
        <location evidence="1">Cell membrane</location>
        <topology evidence="1">Multi-pass membrane protein</topology>
    </subcellularLocation>
</comment>
<evidence type="ECO:0000256" key="1">
    <source>
        <dbReference type="ARBA" id="ARBA00004651"/>
    </source>
</evidence>
<dbReference type="Proteomes" id="UP001223547">
    <property type="component" value="Unassembled WGS sequence"/>
</dbReference>
<evidence type="ECO:0000256" key="7">
    <source>
        <dbReference type="SAM" id="Phobius"/>
    </source>
</evidence>
<protein>
    <submittedName>
        <fullName evidence="8">Lipopolysaccharide biosynthesis protein</fullName>
    </submittedName>
</protein>
<keyword evidence="6 7" id="KW-0472">Membrane</keyword>
<dbReference type="RefSeq" id="WP_285367639.1">
    <property type="nucleotide sequence ID" value="NZ_JASSQD010000001.1"/>
</dbReference>
<dbReference type="EMBL" id="JASSQD010000001">
    <property type="protein sequence ID" value="MDK9557244.1"/>
    <property type="molecule type" value="Genomic_DNA"/>
</dbReference>
<evidence type="ECO:0000256" key="3">
    <source>
        <dbReference type="ARBA" id="ARBA00022475"/>
    </source>
</evidence>
<dbReference type="PANTHER" id="PTHR30250">
    <property type="entry name" value="PST FAMILY PREDICTED COLANIC ACID TRANSPORTER"/>
    <property type="match status" value="1"/>
</dbReference>
<evidence type="ECO:0000256" key="2">
    <source>
        <dbReference type="ARBA" id="ARBA00007430"/>
    </source>
</evidence>
<dbReference type="CDD" id="cd13127">
    <property type="entry name" value="MATE_tuaB_like"/>
    <property type="match status" value="1"/>
</dbReference>
<feature type="transmembrane region" description="Helical" evidence="7">
    <location>
        <begin position="9"/>
        <end position="35"/>
    </location>
</feature>
<comment type="similarity">
    <text evidence="2">Belongs to the polysaccharide synthase family.</text>
</comment>
<sequence length="483" mass="53018">MNRKIGVGVLWNLASAFMTRGASTIFTLLLARLLAPEAFGLVAMATVVFELANVFVSSGLGQALIRSKEVSRADLNTVFYTNLLLSGIAYSVLFGLSPFVASFYGQPELTTLVRVMGLVVFLNAAKVVQTAVLSREMDFKTQMKANTLGVLVSGSLALTLAWLGWGVWSLVAQMLSAAVMSALILWWISEWHPSLQFSCESFVRLFRFGRNLLAEGMLSVLYQNSYMLVIGRLFGAETAGLYFFARKVSNLVSQQLTRAVQQATYPALARLQDDNFVLRNKYRQILQLMMFLIAPTMALLAGLASPLFRLLFNEQWQPAIPYLQLLCLVGMLYPLHALNMNLLNVKGRSDLVLKVGLVKKALNLTLLFVAIPYGVIGIVVSQVVGAALSLVPNTYFSSKFLGYGLREQLLDAFKPILAAVGAGLSAFWLAELFSGSAFTSFVSGGLGGALAFLVLALFFRVDAIRLLLDKVGFFQPLRRFFES</sequence>
<reference evidence="8 9" key="1">
    <citation type="submission" date="2023-05" db="EMBL/GenBank/DDBJ databases">
        <title>Marinobacter albus sp. nov., a marine bacterium isolated from sand in a coastal intertidal zone of huludao.</title>
        <authorList>
            <person name="Deng T."/>
        </authorList>
    </citation>
    <scope>NUCLEOTIDE SEQUENCE [LARGE SCALE GENOMIC DNA]</scope>
    <source>
        <strain evidence="8 9">M216</strain>
    </source>
</reference>
<keyword evidence="3" id="KW-1003">Cell membrane</keyword>
<dbReference type="InterPro" id="IPR050833">
    <property type="entry name" value="Poly_Biosynth_Transport"/>
</dbReference>
<evidence type="ECO:0000313" key="8">
    <source>
        <dbReference type="EMBL" id="MDK9557244.1"/>
    </source>
</evidence>
<keyword evidence="4 7" id="KW-0812">Transmembrane</keyword>
<gene>
    <name evidence="8" type="ORF">QQF73_06355</name>
</gene>
<comment type="caution">
    <text evidence="8">The sequence shown here is derived from an EMBL/GenBank/DDBJ whole genome shotgun (WGS) entry which is preliminary data.</text>
</comment>